<name>A0A1I4AA44_9RHOB</name>
<protein>
    <recommendedName>
        <fullName evidence="4">PH domain-containing protein</fullName>
    </recommendedName>
</protein>
<sequence length="162" mass="17549">MTDNNEVLSTVAASGPRRWMGVGTMGLLGAILIYVAFTTAPALGWQLFLVVTGVAALVLADAARRATAHVIELTETELRVSNGEVITTVDNIELVRRAMFDMKPSNGFALKLKTPRARRWQPGLWWAQGRRVGIGGVTPGAQGKEMAQFIEALMAQKQTGRD</sequence>
<evidence type="ECO:0008006" key="4">
    <source>
        <dbReference type="Google" id="ProtNLM"/>
    </source>
</evidence>
<gene>
    <name evidence="2" type="ORF">SAMN04488036_101222</name>
</gene>
<keyword evidence="3" id="KW-1185">Reference proteome</keyword>
<keyword evidence="1" id="KW-1133">Transmembrane helix</keyword>
<dbReference type="Proteomes" id="UP000198851">
    <property type="component" value="Unassembled WGS sequence"/>
</dbReference>
<evidence type="ECO:0000313" key="3">
    <source>
        <dbReference type="Proteomes" id="UP000198851"/>
    </source>
</evidence>
<keyword evidence="1" id="KW-0472">Membrane</keyword>
<accession>A0A1I4AA44</accession>
<reference evidence="3" key="1">
    <citation type="submission" date="2016-10" db="EMBL/GenBank/DDBJ databases">
        <authorList>
            <person name="Varghese N."/>
            <person name="Submissions S."/>
        </authorList>
    </citation>
    <scope>NUCLEOTIDE SEQUENCE [LARGE SCALE GENOMIC DNA]</scope>
    <source>
        <strain evidence="3">DSM 28453</strain>
    </source>
</reference>
<dbReference type="AlphaFoldDB" id="A0A1I4AA44"/>
<keyword evidence="1" id="KW-0812">Transmembrane</keyword>
<dbReference type="EMBL" id="FOSZ01000001">
    <property type="protein sequence ID" value="SFK52686.1"/>
    <property type="molecule type" value="Genomic_DNA"/>
</dbReference>
<organism evidence="2 3">
    <name type="scientific">Shimia haliotis</name>
    <dbReference type="NCBI Taxonomy" id="1280847"/>
    <lineage>
        <taxon>Bacteria</taxon>
        <taxon>Pseudomonadati</taxon>
        <taxon>Pseudomonadota</taxon>
        <taxon>Alphaproteobacteria</taxon>
        <taxon>Rhodobacterales</taxon>
        <taxon>Roseobacteraceae</taxon>
    </lineage>
</organism>
<feature type="transmembrane region" description="Helical" evidence="1">
    <location>
        <begin position="43"/>
        <end position="60"/>
    </location>
</feature>
<dbReference type="RefSeq" id="WP_093319219.1">
    <property type="nucleotide sequence ID" value="NZ_FOSZ01000001.1"/>
</dbReference>
<dbReference type="OrthoDB" id="7862519at2"/>
<feature type="transmembrane region" description="Helical" evidence="1">
    <location>
        <begin position="19"/>
        <end position="37"/>
    </location>
</feature>
<dbReference type="STRING" id="1280847.SAMN04488036_101222"/>
<evidence type="ECO:0000256" key="1">
    <source>
        <dbReference type="SAM" id="Phobius"/>
    </source>
</evidence>
<proteinExistence type="predicted"/>
<evidence type="ECO:0000313" key="2">
    <source>
        <dbReference type="EMBL" id="SFK52686.1"/>
    </source>
</evidence>